<dbReference type="EMBL" id="UOEX01000350">
    <property type="protein sequence ID" value="VAW40719.1"/>
    <property type="molecule type" value="Genomic_DNA"/>
</dbReference>
<organism evidence="1">
    <name type="scientific">hydrothermal vent metagenome</name>
    <dbReference type="NCBI Taxonomy" id="652676"/>
    <lineage>
        <taxon>unclassified sequences</taxon>
        <taxon>metagenomes</taxon>
        <taxon>ecological metagenomes</taxon>
    </lineage>
</organism>
<evidence type="ECO:0000313" key="1">
    <source>
        <dbReference type="EMBL" id="VAW40719.1"/>
    </source>
</evidence>
<sequence length="239" mass="25018">EPVMEAASEIPEEPEGAAAGEAAYGIGARREGGDDGLAEELTHCIEELQQAFGARIERIMGTGGGLLAVLNEVDDEADRVAARLSSATVPVAVIDLRTLKGLSRLGGGSPVAEGRIYYEAAGNQEAGESRLLTLAREKFKAAQVLAGQKLTSGAVEVLQSSLLAAAAHRAGLDNPVPIGEAAVWLYGEALPRGVLNQQEAALISRGVALSQCRSVPEPLLSDLLRDTELFVNDERPSQL</sequence>
<gene>
    <name evidence="1" type="ORF">MNBD_DELTA03-1278</name>
</gene>
<dbReference type="AlphaFoldDB" id="A0A3B0VV51"/>
<proteinExistence type="predicted"/>
<reference evidence="1" key="1">
    <citation type="submission" date="2018-06" db="EMBL/GenBank/DDBJ databases">
        <authorList>
            <person name="Zhirakovskaya E."/>
        </authorList>
    </citation>
    <scope>NUCLEOTIDE SEQUENCE</scope>
</reference>
<accession>A0A3B0VV51</accession>
<protein>
    <submittedName>
        <fullName evidence="1">Uncharacterized protein</fullName>
    </submittedName>
</protein>
<name>A0A3B0VV51_9ZZZZ</name>
<feature type="non-terminal residue" evidence="1">
    <location>
        <position position="1"/>
    </location>
</feature>